<feature type="region of interest" description="Disordered" evidence="1">
    <location>
        <begin position="1296"/>
        <end position="1421"/>
    </location>
</feature>
<gene>
    <name evidence="2" type="ORF">SNAT2548_LOCUS28865</name>
</gene>
<feature type="compositionally biased region" description="Basic and acidic residues" evidence="1">
    <location>
        <begin position="1375"/>
        <end position="1392"/>
    </location>
</feature>
<name>A0A812TBB5_9DINO</name>
<feature type="compositionally biased region" description="Low complexity" evidence="1">
    <location>
        <begin position="1358"/>
        <end position="1371"/>
    </location>
</feature>
<dbReference type="EMBL" id="CAJNDS010002535">
    <property type="protein sequence ID" value="CAE7515705.1"/>
    <property type="molecule type" value="Genomic_DNA"/>
</dbReference>
<evidence type="ECO:0000313" key="3">
    <source>
        <dbReference type="Proteomes" id="UP000604046"/>
    </source>
</evidence>
<feature type="region of interest" description="Disordered" evidence="1">
    <location>
        <begin position="1039"/>
        <end position="1061"/>
    </location>
</feature>
<sequence>MFGGQRKKRTAIVSNRSWFCVLSKHCDGGHDHLPWGKVLSNGNTAWSTALESAYSWGLSKALVQCLLDGLGLQRENMPLSSKQQKRRLLEPEFGNIQILLDPPAEVLRTVPPCTLQGVLGLPKGTRLLRVDRASFRAVIRTPLDPVTWCQRAMQLPHPSHSLQDLPTPVALAKFRTYESRKLRRIVEECEGKETRARCGLDPSVQAVTAPKKSVATEQLLSSVQRPDLDVARQIREGFPLVGWLEPSNLWEKRLEVPALTPPHKKPAWDGYRSKTNDSFHQSLGFSACVSKNKIRPIDNLKSSLVNAACGTTEKVSMDSVDNIVQAVLRWLSAELPDTPSDRLVGRAWDLKSAYKQLAVQASHKHFAWIFVTDPHTSRVRAAQLHSMPFGAVAAVHAFLRCSEALKALARGLFLLVTASFFDDFTVVTRKASASHVELVVKAMFNKLGWLVAAEEKKNMPFSEVFETLGVVIDLSEQHLGRVNVSNTARRLSELQETMESMLTKGTTSFVQAQRLRGRLIFAEQQLWGRNTRRAVITVGDVPGSDDSPVPLTQCQRDALKFLLQHLSPGRPKTFDLVPRPKAFLWLDGACEYTPGSGVPQCGLGAVLIKDEARFAWGHLVSKDTAQKWSVRAGKQQLVFECELLPYLLSLQRWYEHLRGTDLFVFIDNNGARSSLVKAFTRVEEGANIIHQAIELEEQMHVRAAMFRVPSHSNIADGERGRSFHAMDWLGAEPQHQTCLESAKKERERFLRGKHAKWERQCITRCMLVWMCALLPMWETLPEHQTAPAHWESRYRDTTQGPRSANATLEINWSVQHSQPPKQSSIEYMTMAAEICTQWIRDAPPAGAPVTVQDPTLNLQSACTTYFTRAYSLPPREHPRSHYRADGRHRRTATELRQRGWQSWEGHNEWRHGATESTGWWHGWNSWTERTEWHSEEAESQGDGQPGTVSDGPSSSSAQAVKIQAQDQGEPHMEEADVPAPAINPVVDGTTPDMMNEVRTPTADPVASETTTDEEELIPAKEHAAVQHAAIQCGPVTCDQATQTSDNERPGKAATGNYTPQGLPLQSVAMKADEHPIEETSGEVCGARRGGDARGAVRRAQTIGPERVPPHQGLNAAARLHLGKAKQLLGELLPSNPGASLTAFQMQGHYKFRHDLYHKAQQGEAYDIRGQHIDSPLLTDNVGRWIWSLVGALLTHDKLGQVQSWQTGGDLVESWMHSLWTTQGQAELDILAGVSRLASHLHDGLQNLPRALYLQLQWKTHWPEFFQALMPYLYRPDCIDGPLEVKAASEPHPICADTAWTSSDSQAGAGSRGSRSAGTTQRDAPAQRVPAEGTRERDTPEGWPWTLLDANSVSAPTPSAQRAQTASSSSTAVTEPQDHEQDHDKGSAQDRSRTPARRSARDPIITSRTDATPDSPTRRDDINGVLTEILREPGHRYGVQVRQDGFASAIELACSPLLQAHGISLGDIRWIVDVRDRQRYQWCDIQGSSHIRLIMSRDLPTDMGGTPHFSSPTAPTGSAEKVIDSFVAGENQGAGLGVGQPRNNTRQLSYMHGPAGEPDLPTPQWKTISGRLNLGDLKRWEDGGGRAFMPDTKTYAYLYLVVPQPIRRHRLPRGAAELLEWSETEDETVVPPASKRQRTDETASGDGQQQIDGPTKEPRTPQQWVLRAADTSQIIDLDDYKEPKKASESPAAPALTSTQMCKAFLHDLRALRPADQRRRAHKLLQHWEAMEERLGKD</sequence>
<dbReference type="PANTHER" id="PTHR33050:SF7">
    <property type="entry name" value="RIBONUCLEASE H"/>
    <property type="match status" value="1"/>
</dbReference>
<feature type="region of interest" description="Disordered" evidence="1">
    <location>
        <begin position="876"/>
        <end position="897"/>
    </location>
</feature>
<evidence type="ECO:0000256" key="1">
    <source>
        <dbReference type="SAM" id="MobiDB-lite"/>
    </source>
</evidence>
<comment type="caution">
    <text evidence="2">The sequence shown here is derived from an EMBL/GenBank/DDBJ whole genome shotgun (WGS) entry which is preliminary data.</text>
</comment>
<feature type="compositionally biased region" description="Polar residues" evidence="1">
    <location>
        <begin position="946"/>
        <end position="958"/>
    </location>
</feature>
<feature type="compositionally biased region" description="Polar residues" evidence="1">
    <location>
        <begin position="1405"/>
        <end position="1414"/>
    </location>
</feature>
<dbReference type="Proteomes" id="UP000604046">
    <property type="component" value="Unassembled WGS sequence"/>
</dbReference>
<feature type="compositionally biased region" description="Polar residues" evidence="1">
    <location>
        <begin position="1348"/>
        <end position="1357"/>
    </location>
</feature>
<dbReference type="InterPro" id="IPR043502">
    <property type="entry name" value="DNA/RNA_pol_sf"/>
</dbReference>
<evidence type="ECO:0000313" key="2">
    <source>
        <dbReference type="EMBL" id="CAE7515705.1"/>
    </source>
</evidence>
<protein>
    <submittedName>
        <fullName evidence="2">Uncharacterized protein</fullName>
    </submittedName>
</protein>
<feature type="region of interest" description="Disordered" evidence="1">
    <location>
        <begin position="1621"/>
        <end position="1667"/>
    </location>
</feature>
<dbReference type="PANTHER" id="PTHR33050">
    <property type="entry name" value="REVERSE TRANSCRIPTASE DOMAIN-CONTAINING PROTEIN"/>
    <property type="match status" value="1"/>
</dbReference>
<feature type="compositionally biased region" description="Low complexity" evidence="1">
    <location>
        <begin position="1301"/>
        <end position="1321"/>
    </location>
</feature>
<keyword evidence="3" id="KW-1185">Reference proteome</keyword>
<accession>A0A812TBB5</accession>
<organism evidence="2 3">
    <name type="scientific">Symbiodinium natans</name>
    <dbReference type="NCBI Taxonomy" id="878477"/>
    <lineage>
        <taxon>Eukaryota</taxon>
        <taxon>Sar</taxon>
        <taxon>Alveolata</taxon>
        <taxon>Dinophyceae</taxon>
        <taxon>Suessiales</taxon>
        <taxon>Symbiodiniaceae</taxon>
        <taxon>Symbiodinium</taxon>
    </lineage>
</organism>
<dbReference type="SUPFAM" id="SSF56672">
    <property type="entry name" value="DNA/RNA polymerases"/>
    <property type="match status" value="1"/>
</dbReference>
<proteinExistence type="predicted"/>
<feature type="region of interest" description="Disordered" evidence="1">
    <location>
        <begin position="930"/>
        <end position="991"/>
    </location>
</feature>
<reference evidence="2" key="1">
    <citation type="submission" date="2021-02" db="EMBL/GenBank/DDBJ databases">
        <authorList>
            <person name="Dougan E. K."/>
            <person name="Rhodes N."/>
            <person name="Thang M."/>
            <person name="Chan C."/>
        </authorList>
    </citation>
    <scope>NUCLEOTIDE SEQUENCE</scope>
</reference>
<dbReference type="InterPro" id="IPR052055">
    <property type="entry name" value="Hepadnavirus_pol/RT"/>
</dbReference>